<proteinExistence type="predicted"/>
<reference evidence="1" key="1">
    <citation type="submission" date="2019-10" db="EMBL/GenBank/DDBJ databases">
        <authorList>
            <consortium name="DOE Joint Genome Institute"/>
            <person name="Kuo A."/>
            <person name="Miyauchi S."/>
            <person name="Kiss E."/>
            <person name="Drula E."/>
            <person name="Kohler A."/>
            <person name="Sanchez-Garcia M."/>
            <person name="Andreopoulos B."/>
            <person name="Barry K.W."/>
            <person name="Bonito G."/>
            <person name="Buee M."/>
            <person name="Carver A."/>
            <person name="Chen C."/>
            <person name="Cichocki N."/>
            <person name="Clum A."/>
            <person name="Culley D."/>
            <person name="Crous P.W."/>
            <person name="Fauchery L."/>
            <person name="Girlanda M."/>
            <person name="Hayes R."/>
            <person name="Keri Z."/>
            <person name="Labutti K."/>
            <person name="Lipzen A."/>
            <person name="Lombard V."/>
            <person name="Magnuson J."/>
            <person name="Maillard F."/>
            <person name="Morin E."/>
            <person name="Murat C."/>
            <person name="Nolan M."/>
            <person name="Ohm R."/>
            <person name="Pangilinan J."/>
            <person name="Pereira M."/>
            <person name="Perotto S."/>
            <person name="Peter M."/>
            <person name="Riley R."/>
            <person name="Sitrit Y."/>
            <person name="Stielow B."/>
            <person name="Szollosi G."/>
            <person name="Zifcakova L."/>
            <person name="Stursova M."/>
            <person name="Spatafora J.W."/>
            <person name="Tedersoo L."/>
            <person name="Vaario L.-M."/>
            <person name="Yamada A."/>
            <person name="Yan M."/>
            <person name="Wang P."/>
            <person name="Xu J."/>
            <person name="Bruns T."/>
            <person name="Baldrian P."/>
            <person name="Vilgalys R."/>
            <person name="Henrissat B."/>
            <person name="Grigoriev I.V."/>
            <person name="Hibbett D."/>
            <person name="Nagy L.G."/>
            <person name="Martin F.M."/>
        </authorList>
    </citation>
    <scope>NUCLEOTIDE SEQUENCE</scope>
    <source>
        <strain evidence="1">P2</strain>
    </source>
</reference>
<accession>A0ACB6ZQ76</accession>
<feature type="non-terminal residue" evidence="1">
    <location>
        <position position="744"/>
    </location>
</feature>
<organism evidence="1 2">
    <name type="scientific">Thelephora ganbajun</name>
    <name type="common">Ganba fungus</name>
    <dbReference type="NCBI Taxonomy" id="370292"/>
    <lineage>
        <taxon>Eukaryota</taxon>
        <taxon>Fungi</taxon>
        <taxon>Dikarya</taxon>
        <taxon>Basidiomycota</taxon>
        <taxon>Agaricomycotina</taxon>
        <taxon>Agaricomycetes</taxon>
        <taxon>Thelephorales</taxon>
        <taxon>Thelephoraceae</taxon>
        <taxon>Thelephora</taxon>
    </lineage>
</organism>
<evidence type="ECO:0000313" key="1">
    <source>
        <dbReference type="EMBL" id="KAF9651684.1"/>
    </source>
</evidence>
<dbReference type="EMBL" id="MU117973">
    <property type="protein sequence ID" value="KAF9651684.1"/>
    <property type="molecule type" value="Genomic_DNA"/>
</dbReference>
<reference evidence="1" key="2">
    <citation type="journal article" date="2020" name="Nat. Commun.">
        <title>Large-scale genome sequencing of mycorrhizal fungi provides insights into the early evolution of symbiotic traits.</title>
        <authorList>
            <person name="Miyauchi S."/>
            <person name="Kiss E."/>
            <person name="Kuo A."/>
            <person name="Drula E."/>
            <person name="Kohler A."/>
            <person name="Sanchez-Garcia M."/>
            <person name="Morin E."/>
            <person name="Andreopoulos B."/>
            <person name="Barry K.W."/>
            <person name="Bonito G."/>
            <person name="Buee M."/>
            <person name="Carver A."/>
            <person name="Chen C."/>
            <person name="Cichocki N."/>
            <person name="Clum A."/>
            <person name="Culley D."/>
            <person name="Crous P.W."/>
            <person name="Fauchery L."/>
            <person name="Girlanda M."/>
            <person name="Hayes R.D."/>
            <person name="Keri Z."/>
            <person name="LaButti K."/>
            <person name="Lipzen A."/>
            <person name="Lombard V."/>
            <person name="Magnuson J."/>
            <person name="Maillard F."/>
            <person name="Murat C."/>
            <person name="Nolan M."/>
            <person name="Ohm R.A."/>
            <person name="Pangilinan J."/>
            <person name="Pereira M.F."/>
            <person name="Perotto S."/>
            <person name="Peter M."/>
            <person name="Pfister S."/>
            <person name="Riley R."/>
            <person name="Sitrit Y."/>
            <person name="Stielow J.B."/>
            <person name="Szollosi G."/>
            <person name="Zifcakova L."/>
            <person name="Stursova M."/>
            <person name="Spatafora J.W."/>
            <person name="Tedersoo L."/>
            <person name="Vaario L.M."/>
            <person name="Yamada A."/>
            <person name="Yan M."/>
            <person name="Wang P."/>
            <person name="Xu J."/>
            <person name="Bruns T."/>
            <person name="Baldrian P."/>
            <person name="Vilgalys R."/>
            <person name="Dunand C."/>
            <person name="Henrissat B."/>
            <person name="Grigoriev I.V."/>
            <person name="Hibbett D."/>
            <person name="Nagy L.G."/>
            <person name="Martin F.M."/>
        </authorList>
    </citation>
    <scope>NUCLEOTIDE SEQUENCE</scope>
    <source>
        <strain evidence="1">P2</strain>
    </source>
</reference>
<sequence length="744" mass="81329">MADSRSLQPEQDVSGNGDLPTYDALAAEAGPNSRFGRWRSWVEKRAAERYVDLTPEVLARRRARGWGEDILDHGPSRTSPQLRVQTEALIAEPPNYATPSVPSNPSSVPPPITGELLAPSHLCLGQFGSRFLPHSTAPIRCVLPLLADRFVLIGHDDGLSMLNMFPKEWTEDGLSDDGPAGAQARVIWEGEAVYQLTLLEVDYNGTDAPTGVVLALVGSCREDELSSKDVECTKSLRMYSLSSIISLIKWAASSKYVKPLQVRGSTPGNPHRGSTRKGHHKPQLSITKGLKSQSVDNQAQALPYPFCYDPPPSVHSSSGISPSTTSVNSIFIDEFRGSMSSSTPTQSLDSIEEAWDIVEDLPLRWTSDYVSLAISGSRLANTSVLFYDIWSDPTTTGRKGALLAVATKSTILIYETPKEERAFRFVKEFYIPSPPRAMRFVYQSISDPISRSASDAGSSHRARSSPSKLTHHHLSHYRSTSSGTASIRYSNQLSLFVLFEKKAGIIRISDASVGEVELSDDGPPAAFSVGVSLTPSASVSSSTLKRNRASWDGFGFIKEKPTWTLPTHVELSSVPSTSVYLLTRSKRTHIIPAPLPADLPSTPSFQILTWTSVPKHVEARVCRPYAHEQEGHPPFLQLIAFGEDGIEVQEINLNQLTVRKGKGKGVAIAPTHAVSDILGGETAPLCVGGHWHRPVHPDQTDLFRTDSVMSYMSASSYDSNDTEELAAKFMSERGIYGWVRKGYS</sequence>
<protein>
    <submittedName>
        <fullName evidence="1">Uncharacterized protein</fullName>
    </submittedName>
</protein>
<gene>
    <name evidence="1" type="ORF">BDM02DRAFT_3110114</name>
</gene>
<name>A0ACB6ZQ76_THEGA</name>
<comment type="caution">
    <text evidence="1">The sequence shown here is derived from an EMBL/GenBank/DDBJ whole genome shotgun (WGS) entry which is preliminary data.</text>
</comment>
<evidence type="ECO:0000313" key="2">
    <source>
        <dbReference type="Proteomes" id="UP000886501"/>
    </source>
</evidence>
<keyword evidence="2" id="KW-1185">Reference proteome</keyword>
<dbReference type="Proteomes" id="UP000886501">
    <property type="component" value="Unassembled WGS sequence"/>
</dbReference>